<dbReference type="GO" id="GO:0003743">
    <property type="term" value="F:translation initiation factor activity"/>
    <property type="evidence" value="ECO:0007669"/>
    <property type="project" value="UniProtKB-KW"/>
</dbReference>
<reference evidence="3" key="1">
    <citation type="submission" date="2021-07" db="EMBL/GenBank/DDBJ databases">
        <authorList>
            <person name="Catto M.A."/>
            <person name="Jacobson A."/>
            <person name="Kennedy G."/>
            <person name="Labadie P."/>
            <person name="Hunt B.G."/>
            <person name="Srinivasan R."/>
        </authorList>
    </citation>
    <scope>NUCLEOTIDE SEQUENCE</scope>
    <source>
        <strain evidence="3">PL_HMW_Pooled</strain>
        <tissue evidence="3">Head</tissue>
    </source>
</reference>
<feature type="compositionally biased region" description="Basic residues" evidence="1">
    <location>
        <begin position="12"/>
        <end position="23"/>
    </location>
</feature>
<feature type="compositionally biased region" description="Basic and acidic residues" evidence="1">
    <location>
        <begin position="1"/>
        <end position="11"/>
    </location>
</feature>
<gene>
    <name evidence="3" type="ORF">KUF71_018364</name>
</gene>
<accession>A0AAE1L5R7</accession>
<feature type="region of interest" description="Disordered" evidence="1">
    <location>
        <begin position="1"/>
        <end position="29"/>
    </location>
</feature>
<evidence type="ECO:0000256" key="1">
    <source>
        <dbReference type="SAM" id="MobiDB-lite"/>
    </source>
</evidence>
<feature type="compositionally biased region" description="Low complexity" evidence="1">
    <location>
        <begin position="265"/>
        <end position="287"/>
    </location>
</feature>
<dbReference type="AlphaFoldDB" id="A0AAE1L5R7"/>
<evidence type="ECO:0000313" key="4">
    <source>
        <dbReference type="Proteomes" id="UP001219518"/>
    </source>
</evidence>
<sequence length="383" mass="43509">MNPTMKDSDKKTHAKMRQRKRRAKMTEEEIELKRSRDREYRKRKRLLETIIEDPDDESATTTIFTSERLRLSEMSKKLDNEMQKYSINDTTLLFEKKLEDFKLTDCVTCDTFFWSSHSNCYCTSHSSVLTTELMKIGEIPPELTGLSYVEELLIAKVHPMISIYRLKGGQYGFRGNVINFRQDVSSFAKQLPHSIAVLKGLISVCCNTPTFHRDFLIRRNAVSVALHWLKNHNKYYYDVNVDLEAIKKLPENGHFTDVVQVPAPASMPASAPESNPAPASAPASAQPRPHPHPGPKPRRHPRPQPRPQPHPRPQCHPRPQSRPQSLDFIPGPSLIPGHSPGLSPTLSPVLIALASFQASSPRPQPWPQPRAQSRPQPQPQPRP</sequence>
<dbReference type="Pfam" id="PF20209">
    <property type="entry name" value="DUF6570"/>
    <property type="match status" value="1"/>
</dbReference>
<keyword evidence="3" id="KW-0648">Protein biosynthesis</keyword>
<dbReference type="Proteomes" id="UP001219518">
    <property type="component" value="Unassembled WGS sequence"/>
</dbReference>
<feature type="region of interest" description="Disordered" evidence="1">
    <location>
        <begin position="265"/>
        <end position="383"/>
    </location>
</feature>
<comment type="caution">
    <text evidence="3">The sequence shown here is derived from an EMBL/GenBank/DDBJ whole genome shotgun (WGS) entry which is preliminary data.</text>
</comment>
<dbReference type="EMBL" id="JAHWGI010000014">
    <property type="protein sequence ID" value="KAK3907728.1"/>
    <property type="molecule type" value="Genomic_DNA"/>
</dbReference>
<evidence type="ECO:0000313" key="3">
    <source>
        <dbReference type="EMBL" id="KAK3907728.1"/>
    </source>
</evidence>
<keyword evidence="4" id="KW-1185">Reference proteome</keyword>
<keyword evidence="3" id="KW-0396">Initiation factor</keyword>
<feature type="compositionally biased region" description="Basic residues" evidence="1">
    <location>
        <begin position="289"/>
        <end position="303"/>
    </location>
</feature>
<feature type="compositionally biased region" description="Pro residues" evidence="1">
    <location>
        <begin position="304"/>
        <end position="316"/>
    </location>
</feature>
<feature type="domain" description="DUF6570" evidence="2">
    <location>
        <begin position="134"/>
        <end position="246"/>
    </location>
</feature>
<organism evidence="3 4">
    <name type="scientific">Frankliniella fusca</name>
    <dbReference type="NCBI Taxonomy" id="407009"/>
    <lineage>
        <taxon>Eukaryota</taxon>
        <taxon>Metazoa</taxon>
        <taxon>Ecdysozoa</taxon>
        <taxon>Arthropoda</taxon>
        <taxon>Hexapoda</taxon>
        <taxon>Insecta</taxon>
        <taxon>Pterygota</taxon>
        <taxon>Neoptera</taxon>
        <taxon>Paraneoptera</taxon>
        <taxon>Thysanoptera</taxon>
        <taxon>Terebrantia</taxon>
        <taxon>Thripoidea</taxon>
        <taxon>Thripidae</taxon>
        <taxon>Frankliniella</taxon>
    </lineage>
</organism>
<reference evidence="3" key="2">
    <citation type="journal article" date="2023" name="BMC Genomics">
        <title>Pest status, molecular evolution, and epigenetic factors derived from the genome assembly of Frankliniella fusca, a thysanopteran phytovirus vector.</title>
        <authorList>
            <person name="Catto M.A."/>
            <person name="Labadie P.E."/>
            <person name="Jacobson A.L."/>
            <person name="Kennedy G.G."/>
            <person name="Srinivasan R."/>
            <person name="Hunt B.G."/>
        </authorList>
    </citation>
    <scope>NUCLEOTIDE SEQUENCE</scope>
    <source>
        <strain evidence="3">PL_HMW_Pooled</strain>
    </source>
</reference>
<name>A0AAE1L5R7_9NEOP</name>
<dbReference type="InterPro" id="IPR046700">
    <property type="entry name" value="DUF6570"/>
</dbReference>
<evidence type="ECO:0000259" key="2">
    <source>
        <dbReference type="Pfam" id="PF20209"/>
    </source>
</evidence>
<protein>
    <submittedName>
        <fullName evidence="3">Translation initiation factor IF-2</fullName>
    </submittedName>
</protein>
<proteinExistence type="predicted"/>